<dbReference type="InterPro" id="IPR016032">
    <property type="entry name" value="Sig_transdc_resp-reg_C-effctor"/>
</dbReference>
<dbReference type="FunFam" id="1.10.10.10:FF:000216">
    <property type="entry name" value="DNA-binding response regulator"/>
    <property type="match status" value="1"/>
</dbReference>
<dbReference type="Pfam" id="PF21695">
    <property type="entry name" value="GlnR_1st"/>
    <property type="match status" value="1"/>
</dbReference>
<dbReference type="Gene3D" id="3.40.50.2300">
    <property type="match status" value="1"/>
</dbReference>
<dbReference type="PANTHER" id="PTHR48111">
    <property type="entry name" value="REGULATOR OF RPOS"/>
    <property type="match status" value="1"/>
</dbReference>
<proteinExistence type="predicted"/>
<feature type="DNA-binding region" description="OmpR/PhoB-type" evidence="7">
    <location>
        <begin position="119"/>
        <end position="216"/>
    </location>
</feature>
<dbReference type="KEGG" id="mbai:MB901379_01644"/>
<evidence type="ECO:0000313" key="10">
    <source>
        <dbReference type="Proteomes" id="UP000269998"/>
    </source>
</evidence>
<dbReference type="CDD" id="cd00383">
    <property type="entry name" value="trans_reg_C"/>
    <property type="match status" value="1"/>
</dbReference>
<organism evidence="9 10">
    <name type="scientific">Mycobacterium basiliense</name>
    <dbReference type="NCBI Taxonomy" id="2094119"/>
    <lineage>
        <taxon>Bacteria</taxon>
        <taxon>Bacillati</taxon>
        <taxon>Actinomycetota</taxon>
        <taxon>Actinomycetes</taxon>
        <taxon>Mycobacteriales</taxon>
        <taxon>Mycobacteriaceae</taxon>
        <taxon>Mycobacterium</taxon>
    </lineage>
</organism>
<keyword evidence="3" id="KW-0805">Transcription regulation</keyword>
<keyword evidence="4 7" id="KW-0238">DNA-binding</keyword>
<dbReference type="PANTHER" id="PTHR48111:SF16">
    <property type="entry name" value="TRANSCRIPTIONAL REGULATORY PROTEIN GLNR"/>
    <property type="match status" value="1"/>
</dbReference>
<dbReference type="InterPro" id="IPR001867">
    <property type="entry name" value="OmpR/PhoB-type_DNA-bd"/>
</dbReference>
<dbReference type="InterPro" id="IPR036388">
    <property type="entry name" value="WH-like_DNA-bd_sf"/>
</dbReference>
<protein>
    <submittedName>
        <fullName evidence="9">Phosphate regulon transcriptional regulatory protein PhoB</fullName>
    </submittedName>
</protein>
<feature type="domain" description="OmpR/PhoB-type" evidence="8">
    <location>
        <begin position="119"/>
        <end position="216"/>
    </location>
</feature>
<accession>A0A447GCA4</accession>
<dbReference type="OrthoDB" id="8927943at2"/>
<dbReference type="Pfam" id="PF00486">
    <property type="entry name" value="Trans_reg_C"/>
    <property type="match status" value="1"/>
</dbReference>
<dbReference type="InterPro" id="IPR049170">
    <property type="entry name" value="GlnR_N"/>
</dbReference>
<evidence type="ECO:0000256" key="2">
    <source>
        <dbReference type="ARBA" id="ARBA00023012"/>
    </source>
</evidence>
<evidence type="ECO:0000256" key="7">
    <source>
        <dbReference type="PROSITE-ProRule" id="PRU01091"/>
    </source>
</evidence>
<evidence type="ECO:0000256" key="1">
    <source>
        <dbReference type="ARBA" id="ARBA00022553"/>
    </source>
</evidence>
<dbReference type="SUPFAM" id="SSF46894">
    <property type="entry name" value="C-terminal effector domain of the bipartite response regulators"/>
    <property type="match status" value="1"/>
</dbReference>
<dbReference type="InterPro" id="IPR039420">
    <property type="entry name" value="WalR-like"/>
</dbReference>
<evidence type="ECO:0000256" key="4">
    <source>
        <dbReference type="ARBA" id="ARBA00023125"/>
    </source>
</evidence>
<sequence>MEVLLLSNEADFETALPQLDSFAQAVHRAPLDAYGPESLRSADVAVIDARTDLAAARRACRRLTATAPALAVVAVVAPADVVEVDIDWHFDDVLLAAAGPAELQARLRLAITRRRAALEGTLEFGDLALNPANYTAKLGGQDLGLTLTEFKLLFFLVQYAGRAFSRTRLMHEVWGYDSNSRVRTVDVHVRRLRAKLGAQYGSTVDTVRGVGYMAMTPPQPRWIVSEPPRKVLSTGAGETIAQ</sequence>
<dbReference type="GO" id="GO:0000976">
    <property type="term" value="F:transcription cis-regulatory region binding"/>
    <property type="evidence" value="ECO:0007669"/>
    <property type="project" value="TreeGrafter"/>
</dbReference>
<evidence type="ECO:0000259" key="8">
    <source>
        <dbReference type="PROSITE" id="PS51755"/>
    </source>
</evidence>
<reference evidence="10" key="1">
    <citation type="submission" date="2018-02" db="EMBL/GenBank/DDBJ databases">
        <authorList>
            <person name="Seth-Smith MB H."/>
            <person name="Seth-Smith H."/>
        </authorList>
    </citation>
    <scope>NUCLEOTIDE SEQUENCE [LARGE SCALE GENOMIC DNA]</scope>
</reference>
<dbReference type="SMART" id="SM00862">
    <property type="entry name" value="Trans_reg_C"/>
    <property type="match status" value="1"/>
</dbReference>
<evidence type="ECO:0000256" key="5">
    <source>
        <dbReference type="ARBA" id="ARBA00023159"/>
    </source>
</evidence>
<name>A0A447GCA4_9MYCO</name>
<dbReference type="GO" id="GO:0005829">
    <property type="term" value="C:cytosol"/>
    <property type="evidence" value="ECO:0007669"/>
    <property type="project" value="TreeGrafter"/>
</dbReference>
<evidence type="ECO:0000256" key="6">
    <source>
        <dbReference type="ARBA" id="ARBA00023163"/>
    </source>
</evidence>
<keyword evidence="2" id="KW-0902">Two-component regulatory system</keyword>
<dbReference type="GO" id="GO:0006355">
    <property type="term" value="P:regulation of DNA-templated transcription"/>
    <property type="evidence" value="ECO:0007669"/>
    <property type="project" value="InterPro"/>
</dbReference>
<dbReference type="GO" id="GO:0032993">
    <property type="term" value="C:protein-DNA complex"/>
    <property type="evidence" value="ECO:0007669"/>
    <property type="project" value="TreeGrafter"/>
</dbReference>
<evidence type="ECO:0000256" key="3">
    <source>
        <dbReference type="ARBA" id="ARBA00023015"/>
    </source>
</evidence>
<keyword evidence="1" id="KW-0597">Phosphoprotein</keyword>
<keyword evidence="5" id="KW-0010">Activator</keyword>
<evidence type="ECO:0000313" key="9">
    <source>
        <dbReference type="EMBL" id="VDM88088.1"/>
    </source>
</evidence>
<dbReference type="EMBL" id="LR130759">
    <property type="protein sequence ID" value="VDM88088.1"/>
    <property type="molecule type" value="Genomic_DNA"/>
</dbReference>
<dbReference type="Gene3D" id="1.10.10.10">
    <property type="entry name" value="Winged helix-like DNA-binding domain superfamily/Winged helix DNA-binding domain"/>
    <property type="match status" value="1"/>
</dbReference>
<dbReference type="GO" id="GO:0000156">
    <property type="term" value="F:phosphorelay response regulator activity"/>
    <property type="evidence" value="ECO:0007669"/>
    <property type="project" value="TreeGrafter"/>
</dbReference>
<keyword evidence="6" id="KW-0804">Transcription</keyword>
<dbReference type="RefSeq" id="WP_158016114.1">
    <property type="nucleotide sequence ID" value="NZ_CBCSKE010000017.1"/>
</dbReference>
<keyword evidence="10" id="KW-1185">Reference proteome</keyword>
<gene>
    <name evidence="9" type="primary">phoB</name>
    <name evidence="9" type="ORF">MB901379_01644</name>
</gene>
<dbReference type="Proteomes" id="UP000269998">
    <property type="component" value="Chromosome"/>
</dbReference>
<dbReference type="PROSITE" id="PS51755">
    <property type="entry name" value="OMPR_PHOB"/>
    <property type="match status" value="1"/>
</dbReference>
<dbReference type="AlphaFoldDB" id="A0A447GCA4"/>